<accession>A0A7T0BUF9</accession>
<evidence type="ECO:0000313" key="2">
    <source>
        <dbReference type="EMBL" id="QPJ61169.1"/>
    </source>
</evidence>
<dbReference type="PANTHER" id="PTHR33525:SF3">
    <property type="entry name" value="RIBONUCLEASE Y"/>
    <property type="match status" value="1"/>
</dbReference>
<dbReference type="InterPro" id="IPR052340">
    <property type="entry name" value="RNase_Y/CdgJ"/>
</dbReference>
<dbReference type="Gene3D" id="1.10.3210.10">
    <property type="entry name" value="Hypothetical protein af1432"/>
    <property type="match status" value="1"/>
</dbReference>
<dbReference type="SUPFAM" id="SSF109604">
    <property type="entry name" value="HD-domain/PDEase-like"/>
    <property type="match status" value="1"/>
</dbReference>
<gene>
    <name evidence="2" type="ORF">G3M70_04405</name>
</gene>
<dbReference type="InterPro" id="IPR013976">
    <property type="entry name" value="HDOD"/>
</dbReference>
<dbReference type="AlphaFoldDB" id="A0A7T0BUF9"/>
<dbReference type="EMBL" id="CP048685">
    <property type="protein sequence ID" value="QPJ61169.1"/>
    <property type="molecule type" value="Genomic_DNA"/>
</dbReference>
<dbReference type="PANTHER" id="PTHR33525">
    <property type="match status" value="1"/>
</dbReference>
<evidence type="ECO:0000259" key="1">
    <source>
        <dbReference type="PROSITE" id="PS51833"/>
    </source>
</evidence>
<organism evidence="2 3">
    <name type="scientific">Candidatus Nitronauta litoralis</name>
    <dbReference type="NCBI Taxonomy" id="2705533"/>
    <lineage>
        <taxon>Bacteria</taxon>
        <taxon>Pseudomonadati</taxon>
        <taxon>Nitrospinota/Tectimicrobiota group</taxon>
        <taxon>Nitrospinota</taxon>
        <taxon>Nitrospinia</taxon>
        <taxon>Nitrospinales</taxon>
        <taxon>Nitrospinaceae</taxon>
        <taxon>Candidatus Nitronauta</taxon>
    </lineage>
</organism>
<dbReference type="KEGG" id="nli:G3M70_04405"/>
<sequence>MSPQFQIKDLISESVATAPAIYHKLQMALANPDSTFQDYAEIIQGDTDLAARLLKISNSSFFGFESKVESITHAMSIIGLEQIVDLALISMVIEKFKGIPKELVVMEQFWRHSIAVGLCARLIGRGINQSNAERYYLGGILHDIGSLVFYKEIPIQARLIISEAQTDNKHLQEVEKEVLGFHHGEMGGYLLREWGLPDVFCESIPYVHQPSKALNHADVATVLHLADCVAYHLELGSSGEPGKPSIEIGSMARIGLDEETFNKVQDETLGQYSFTVESFLS</sequence>
<protein>
    <submittedName>
        <fullName evidence="2">HDOD domain-containing protein</fullName>
    </submittedName>
</protein>
<dbReference type="PROSITE" id="PS51833">
    <property type="entry name" value="HDOD"/>
    <property type="match status" value="1"/>
</dbReference>
<dbReference type="InterPro" id="IPR003607">
    <property type="entry name" value="HD/PDEase_dom"/>
</dbReference>
<proteinExistence type="predicted"/>
<evidence type="ECO:0000313" key="3">
    <source>
        <dbReference type="Proteomes" id="UP000594688"/>
    </source>
</evidence>
<dbReference type="Pfam" id="PF08668">
    <property type="entry name" value="HDOD"/>
    <property type="match status" value="1"/>
</dbReference>
<dbReference type="Proteomes" id="UP000594688">
    <property type="component" value="Chromosome"/>
</dbReference>
<reference evidence="2 3" key="1">
    <citation type="submission" date="2020-02" db="EMBL/GenBank/DDBJ databases">
        <title>Genomic and physiological characterization of two novel Nitrospinaceae genera.</title>
        <authorList>
            <person name="Mueller A.J."/>
            <person name="Jung M.-Y."/>
            <person name="Strachan C.R."/>
            <person name="Herbold C.W."/>
            <person name="Kirkegaard R.H."/>
            <person name="Daims H."/>
        </authorList>
    </citation>
    <scope>NUCLEOTIDE SEQUENCE [LARGE SCALE GENOMIC DNA]</scope>
    <source>
        <strain evidence="2">EB</strain>
    </source>
</reference>
<dbReference type="CDD" id="cd00077">
    <property type="entry name" value="HDc"/>
    <property type="match status" value="1"/>
</dbReference>
<feature type="domain" description="HDOD" evidence="1">
    <location>
        <begin position="15"/>
        <end position="210"/>
    </location>
</feature>
<name>A0A7T0BUF9_9BACT</name>